<dbReference type="SUPFAM" id="SSF51735">
    <property type="entry name" value="NAD(P)-binding Rossmann-fold domains"/>
    <property type="match status" value="1"/>
</dbReference>
<dbReference type="PANTHER" id="PTHR13812">
    <property type="entry name" value="KETIMINE REDUCTASE MU-CRYSTALLIN"/>
    <property type="match status" value="1"/>
</dbReference>
<dbReference type="Proteomes" id="UP000225379">
    <property type="component" value="Unassembled WGS sequence"/>
</dbReference>
<comment type="caution">
    <text evidence="1">The sequence shown here is derived from an EMBL/GenBank/DDBJ whole genome shotgun (WGS) entry which is preliminary data.</text>
</comment>
<protein>
    <submittedName>
        <fullName evidence="1">Ornithine cyclodeaminase</fullName>
    </submittedName>
</protein>
<proteinExistence type="predicted"/>
<dbReference type="InterPro" id="IPR036291">
    <property type="entry name" value="NAD(P)-bd_dom_sf"/>
</dbReference>
<dbReference type="Gene3D" id="3.30.1780.10">
    <property type="entry name" value="ornithine cyclodeaminase, domain 1"/>
    <property type="match status" value="1"/>
</dbReference>
<dbReference type="NCBIfam" id="NF045512">
    <property type="entry name" value="PyrPipCarbRedLhpI"/>
    <property type="match status" value="1"/>
</dbReference>
<dbReference type="NCBIfam" id="NF005603">
    <property type="entry name" value="PRK07340.1"/>
    <property type="match status" value="1"/>
</dbReference>
<reference evidence="2" key="1">
    <citation type="submission" date="2017-10" db="EMBL/GenBank/DDBJ databases">
        <authorList>
            <person name="Kravchenko I.K."/>
            <person name="Grouzdev D.S."/>
        </authorList>
    </citation>
    <scope>NUCLEOTIDE SEQUENCE [LARGE SCALE GENOMIC DNA]</scope>
    <source>
        <strain evidence="2">B2</strain>
    </source>
</reference>
<dbReference type="PIRSF" id="PIRSF001439">
    <property type="entry name" value="CryM"/>
    <property type="match status" value="1"/>
</dbReference>
<gene>
    <name evidence="1" type="ORF">CRT60_11470</name>
</gene>
<accession>A0A2B8BHT9</accession>
<evidence type="ECO:0000313" key="2">
    <source>
        <dbReference type="Proteomes" id="UP000225379"/>
    </source>
</evidence>
<keyword evidence="2" id="KW-1185">Reference proteome</keyword>
<evidence type="ECO:0000313" key="1">
    <source>
        <dbReference type="EMBL" id="PGH57103.1"/>
    </source>
</evidence>
<dbReference type="EMBL" id="PDKW01000040">
    <property type="protein sequence ID" value="PGH57103.1"/>
    <property type="molecule type" value="Genomic_DNA"/>
</dbReference>
<dbReference type="Pfam" id="PF02423">
    <property type="entry name" value="OCD_Mu_crystall"/>
    <property type="match status" value="1"/>
</dbReference>
<sequence length="308" mass="32027">MALTTAALSMLSPAETAELLPFAPLCDAIADAARDYAAGRIHSPERQVLPLPQNGVLLSMPATAGDIGIHKLVNVCPGNGTLGLPTIHGVVAAYDGATGAPLAILDGPTVTGRRTAAVSMLAIRTLARRPPQRVALFGTGKQAAYHVEALASLHPGIRVDVHGRREKACQSFWRTSGVAGIDLRPASGAVDPAVDVVITLTTSLVPVYDEAPRPDRLLVGVGAFKPEMAEFGPTSIHGSDVFIDDPAGARHEAGDLIQAGFDWTSGRSLADALDAVGMTDRPRLFKSVGCAAWDLAAARCALKSRIPA</sequence>
<dbReference type="InterPro" id="IPR003462">
    <property type="entry name" value="ODC_Mu_crystall"/>
</dbReference>
<name>A0A2B8BHT9_9PROT</name>
<dbReference type="Gene3D" id="3.40.50.720">
    <property type="entry name" value="NAD(P)-binding Rossmann-like Domain"/>
    <property type="match status" value="1"/>
</dbReference>
<dbReference type="InterPro" id="IPR023401">
    <property type="entry name" value="ODC_N"/>
</dbReference>
<dbReference type="InterPro" id="IPR053444">
    <property type="entry name" value="Pyr2C_reductase-like"/>
</dbReference>
<dbReference type="AlphaFoldDB" id="A0A2B8BHT9"/>
<dbReference type="PANTHER" id="PTHR13812:SF19">
    <property type="entry name" value="KETIMINE REDUCTASE MU-CRYSTALLIN"/>
    <property type="match status" value="1"/>
</dbReference>
<organism evidence="1 2">
    <name type="scientific">Azospirillum palustre</name>
    <dbReference type="NCBI Taxonomy" id="2044885"/>
    <lineage>
        <taxon>Bacteria</taxon>
        <taxon>Pseudomonadati</taxon>
        <taxon>Pseudomonadota</taxon>
        <taxon>Alphaproteobacteria</taxon>
        <taxon>Rhodospirillales</taxon>
        <taxon>Azospirillaceae</taxon>
        <taxon>Azospirillum</taxon>
    </lineage>
</organism>
<dbReference type="OrthoDB" id="9785971at2"/>
<dbReference type="GO" id="GO:0005737">
    <property type="term" value="C:cytoplasm"/>
    <property type="evidence" value="ECO:0007669"/>
    <property type="project" value="TreeGrafter"/>
</dbReference>